<evidence type="ECO:0000313" key="2">
    <source>
        <dbReference type="Proteomes" id="UP001153328"/>
    </source>
</evidence>
<dbReference type="RefSeq" id="WP_205044090.1">
    <property type="nucleotide sequence ID" value="NZ_CAJVAX010000012.1"/>
</dbReference>
<proteinExistence type="predicted"/>
<gene>
    <name evidence="1" type="ORF">SBRY_21085</name>
</gene>
<accession>A0A9W4E752</accession>
<name>A0A9W4E752_9ACTN</name>
<keyword evidence="2" id="KW-1185">Reference proteome</keyword>
<protein>
    <submittedName>
        <fullName evidence="1">Uncharacterized protein</fullName>
    </submittedName>
</protein>
<organism evidence="1 2">
    <name type="scientific">Actinacidiphila bryophytorum</name>
    <dbReference type="NCBI Taxonomy" id="1436133"/>
    <lineage>
        <taxon>Bacteria</taxon>
        <taxon>Bacillati</taxon>
        <taxon>Actinomycetota</taxon>
        <taxon>Actinomycetes</taxon>
        <taxon>Kitasatosporales</taxon>
        <taxon>Streptomycetaceae</taxon>
        <taxon>Actinacidiphila</taxon>
    </lineage>
</organism>
<evidence type="ECO:0000313" key="1">
    <source>
        <dbReference type="EMBL" id="CAG7634529.1"/>
    </source>
</evidence>
<dbReference type="AlphaFoldDB" id="A0A9W4E752"/>
<sequence length="220" mass="23699">MSDVMSDYRRLAGLAAPQQVAEQVRAAFPGRVVSGQYLAAVVGIAASGSHPVHDDPAVDRSMRLRLAWRLLGLGEAEQVLRPDRIARQCLRFARQVADEPEPRAEVPEQFTVDAAVARALACFGLDREQALRIAEARRQSYTAALAAGTPDRDLARATAVPGDGDLLRITVLLADLAWCDGQVAAPALAAQLRSWLAVRHDLGLGDGIAGRLGDRMRFES</sequence>
<comment type="caution">
    <text evidence="1">The sequence shown here is derived from an EMBL/GenBank/DDBJ whole genome shotgun (WGS) entry which is preliminary data.</text>
</comment>
<dbReference type="EMBL" id="CAJVAX010000012">
    <property type="protein sequence ID" value="CAG7634529.1"/>
    <property type="molecule type" value="Genomic_DNA"/>
</dbReference>
<reference evidence="1" key="1">
    <citation type="submission" date="2021-06" db="EMBL/GenBank/DDBJ databases">
        <authorList>
            <person name="Arsene-Ploetze F."/>
        </authorList>
    </citation>
    <scope>NUCLEOTIDE SEQUENCE</scope>
    <source>
        <strain evidence="1">SBRY1</strain>
    </source>
</reference>
<dbReference type="Proteomes" id="UP001153328">
    <property type="component" value="Unassembled WGS sequence"/>
</dbReference>